<organism evidence="2 3">
    <name type="scientific">Streptomyces hazeniae</name>
    <dbReference type="NCBI Taxonomy" id="3075538"/>
    <lineage>
        <taxon>Bacteria</taxon>
        <taxon>Bacillati</taxon>
        <taxon>Actinomycetota</taxon>
        <taxon>Actinomycetes</taxon>
        <taxon>Kitasatosporales</taxon>
        <taxon>Streptomycetaceae</taxon>
        <taxon>Streptomyces</taxon>
    </lineage>
</organism>
<protein>
    <recommendedName>
        <fullName evidence="4">ABC transporter permease</fullName>
    </recommendedName>
</protein>
<keyword evidence="1" id="KW-0812">Transmembrane</keyword>
<feature type="transmembrane region" description="Helical" evidence="1">
    <location>
        <begin position="27"/>
        <end position="45"/>
    </location>
</feature>
<feature type="transmembrane region" description="Helical" evidence="1">
    <location>
        <begin position="296"/>
        <end position="317"/>
    </location>
</feature>
<dbReference type="EMBL" id="JAVREQ010000016">
    <property type="protein sequence ID" value="MDT0380721.1"/>
    <property type="molecule type" value="Genomic_DNA"/>
</dbReference>
<reference evidence="3" key="1">
    <citation type="submission" date="2023-07" db="EMBL/GenBank/DDBJ databases">
        <title>30 novel species of actinomycetes from the DSMZ collection.</title>
        <authorList>
            <person name="Nouioui I."/>
        </authorList>
    </citation>
    <scope>NUCLEOTIDE SEQUENCE [LARGE SCALE GENOMIC DNA]</scope>
    <source>
        <strain evidence="3">DSM 42041</strain>
    </source>
</reference>
<name>A0ABU2NVT2_9ACTN</name>
<keyword evidence="1" id="KW-0472">Membrane</keyword>
<keyword evidence="1" id="KW-1133">Transmembrane helix</keyword>
<keyword evidence="3" id="KW-1185">Reference proteome</keyword>
<dbReference type="Proteomes" id="UP001183414">
    <property type="component" value="Unassembled WGS sequence"/>
</dbReference>
<comment type="caution">
    <text evidence="2">The sequence shown here is derived from an EMBL/GenBank/DDBJ whole genome shotgun (WGS) entry which is preliminary data.</text>
</comment>
<evidence type="ECO:0000256" key="1">
    <source>
        <dbReference type="SAM" id="Phobius"/>
    </source>
</evidence>
<feature type="transmembrane region" description="Helical" evidence="1">
    <location>
        <begin position="196"/>
        <end position="216"/>
    </location>
</feature>
<feature type="transmembrane region" description="Helical" evidence="1">
    <location>
        <begin position="166"/>
        <end position="184"/>
    </location>
</feature>
<evidence type="ECO:0000313" key="2">
    <source>
        <dbReference type="EMBL" id="MDT0380721.1"/>
    </source>
</evidence>
<sequence length="322" mass="34144">MTALPLGLRPRGLTWSVLTTNRTVLRIYLACLALGGVTLLAAYTFGGRLGDALAACGVPDPPCTVDVIRARGAYEFLTVFAGGAIAYFPVAVAAFAGAALVGRELENGTASLAWTQSLSPARWLATRLAVPAVLLVAGMAVLTPLYRWVFLSGHSPNPPSWFKGEGFLVGGPTGTAYVLFGLVLGATVGLLVRRTLVALTVAAVVTGLTQALGHVYRPDLWPVVTRTGPWRETHPPIDAQIVERGGITPSGERFDLATCFEGPVPPTNGISECFAQRDAQSYVDFHPSSHYWPLQLVETGIVLGLAAGLTAAAFWLLRRRLP</sequence>
<dbReference type="RefSeq" id="WP_311674439.1">
    <property type="nucleotide sequence ID" value="NZ_JAVREQ010000016.1"/>
</dbReference>
<evidence type="ECO:0000313" key="3">
    <source>
        <dbReference type="Proteomes" id="UP001183414"/>
    </source>
</evidence>
<evidence type="ECO:0008006" key="4">
    <source>
        <dbReference type="Google" id="ProtNLM"/>
    </source>
</evidence>
<feature type="transmembrane region" description="Helical" evidence="1">
    <location>
        <begin position="76"/>
        <end position="102"/>
    </location>
</feature>
<proteinExistence type="predicted"/>
<gene>
    <name evidence="2" type="ORF">RM572_18370</name>
</gene>
<feature type="transmembrane region" description="Helical" evidence="1">
    <location>
        <begin position="123"/>
        <end position="146"/>
    </location>
</feature>
<accession>A0ABU2NVT2</accession>